<gene>
    <name evidence="1" type="ORF">DN052_07455</name>
</gene>
<dbReference type="Proteomes" id="UP000248886">
    <property type="component" value="Unassembled WGS sequence"/>
</dbReference>
<dbReference type="EMBL" id="QKQP01000001">
    <property type="protein sequence ID" value="PZD82823.1"/>
    <property type="molecule type" value="Genomic_DNA"/>
</dbReference>
<dbReference type="SMART" id="SM00450">
    <property type="entry name" value="RHOD"/>
    <property type="match status" value="1"/>
</dbReference>
<evidence type="ECO:0000313" key="1">
    <source>
        <dbReference type="EMBL" id="PZD82823.1"/>
    </source>
</evidence>
<dbReference type="PANTHER" id="PTHR45431:SF3">
    <property type="entry name" value="RHODANESE-LIKE DOMAIN-CONTAINING PROTEIN 15, CHLOROPLASTIC"/>
    <property type="match status" value="1"/>
</dbReference>
<dbReference type="Pfam" id="PF00581">
    <property type="entry name" value="Rhodanese"/>
    <property type="match status" value="1"/>
</dbReference>
<dbReference type="RefSeq" id="WP_012535979.1">
    <property type="nucleotide sequence ID" value="NZ_AP025160.1"/>
</dbReference>
<name>A0A2W1K7X0_ACIFR</name>
<protein>
    <submittedName>
        <fullName evidence="1">Rhodanese-like domain-containing protein</fullName>
    </submittedName>
</protein>
<dbReference type="Gene3D" id="3.40.250.10">
    <property type="entry name" value="Rhodanese-like domain"/>
    <property type="match status" value="1"/>
</dbReference>
<comment type="caution">
    <text evidence="1">The sequence shown here is derived from an EMBL/GenBank/DDBJ whole genome shotgun (WGS) entry which is preliminary data.</text>
</comment>
<reference evidence="1 2" key="1">
    <citation type="submission" date="2018-06" db="EMBL/GenBank/DDBJ databases">
        <title>Draft sequence of Acidithiobacillus ferrooxidans CCM 4253.</title>
        <authorList>
            <person name="Moya-Beltran A."/>
            <person name="Castro M."/>
            <person name="Covarrubias P.C."/>
            <person name="Issotta F."/>
            <person name="Janiczek O."/>
            <person name="Mandl M."/>
            <person name="Kucera J."/>
            <person name="Quatrini R."/>
        </authorList>
    </citation>
    <scope>NUCLEOTIDE SEQUENCE [LARGE SCALE GENOMIC DNA]</scope>
    <source>
        <strain evidence="1 2">CCM 4253</strain>
    </source>
</reference>
<dbReference type="PROSITE" id="PS50206">
    <property type="entry name" value="RHODANESE_3"/>
    <property type="match status" value="1"/>
</dbReference>
<accession>A0A2W1K7X0</accession>
<evidence type="ECO:0000313" key="2">
    <source>
        <dbReference type="Proteomes" id="UP000248886"/>
    </source>
</evidence>
<dbReference type="PANTHER" id="PTHR45431">
    <property type="entry name" value="RHODANESE-LIKE DOMAIN-CONTAINING PROTEIN 15, CHLOROPLASTIC"/>
    <property type="match status" value="1"/>
</dbReference>
<dbReference type="CDD" id="cd01522">
    <property type="entry name" value="RHOD_1"/>
    <property type="match status" value="1"/>
</dbReference>
<dbReference type="GeneID" id="65279536"/>
<dbReference type="SUPFAM" id="SSF52821">
    <property type="entry name" value="Rhodanese/Cell cycle control phosphatase"/>
    <property type="match status" value="1"/>
</dbReference>
<dbReference type="InterPro" id="IPR036873">
    <property type="entry name" value="Rhodanese-like_dom_sf"/>
</dbReference>
<organism evidence="1 2">
    <name type="scientific">Acidithiobacillus ferrooxidans</name>
    <name type="common">Thiobacillus ferrooxidans</name>
    <dbReference type="NCBI Taxonomy" id="920"/>
    <lineage>
        <taxon>Bacteria</taxon>
        <taxon>Pseudomonadati</taxon>
        <taxon>Pseudomonadota</taxon>
        <taxon>Acidithiobacillia</taxon>
        <taxon>Acidithiobacillales</taxon>
        <taxon>Acidithiobacillaceae</taxon>
        <taxon>Acidithiobacillus</taxon>
    </lineage>
</organism>
<dbReference type="AlphaFoldDB" id="A0A2W1K7X0"/>
<dbReference type="InterPro" id="IPR001763">
    <property type="entry name" value="Rhodanese-like_dom"/>
</dbReference>
<sequence>MTKSVINLAPQDAFHFLQKNPQAVLIDVRSEMEFLFVGHPKEALTIPWRDDPDWEINPDFLCRVRRATSLNRPVLLICRSGHRSLEAGQYLQANGFSAVYNVAHGFEGDLNDQHRRSSLNGWRFDGLPWEQI</sequence>
<proteinExistence type="predicted"/>
<dbReference type="InterPro" id="IPR052367">
    <property type="entry name" value="Thiosulfate_ST/Rhodanese-like"/>
</dbReference>
<dbReference type="OMA" id="NGWRFRG"/>
<dbReference type="OrthoDB" id="9815890at2"/>